<name>A0A7S1TD17_9RHOD</name>
<dbReference type="AlphaFoldDB" id="A0A7S1TD17"/>
<gene>
    <name evidence="1" type="ORF">CCAE0312_LOCUS4375</name>
</gene>
<protein>
    <submittedName>
        <fullName evidence="1">Uncharacterized protein</fullName>
    </submittedName>
</protein>
<reference evidence="1" key="1">
    <citation type="submission" date="2021-01" db="EMBL/GenBank/DDBJ databases">
        <authorList>
            <person name="Corre E."/>
            <person name="Pelletier E."/>
            <person name="Niang G."/>
            <person name="Scheremetjew M."/>
            <person name="Finn R."/>
            <person name="Kale V."/>
            <person name="Holt S."/>
            <person name="Cochrane G."/>
            <person name="Meng A."/>
            <person name="Brown T."/>
            <person name="Cohen L."/>
        </authorList>
    </citation>
    <scope>NUCLEOTIDE SEQUENCE</scope>
    <source>
        <strain evidence="1">SAG 36.94</strain>
    </source>
</reference>
<dbReference type="EMBL" id="HBGH01007994">
    <property type="protein sequence ID" value="CAD9232294.1"/>
    <property type="molecule type" value="Transcribed_RNA"/>
</dbReference>
<proteinExistence type="predicted"/>
<organism evidence="1">
    <name type="scientific">Compsopogon caeruleus</name>
    <dbReference type="NCBI Taxonomy" id="31354"/>
    <lineage>
        <taxon>Eukaryota</taxon>
        <taxon>Rhodophyta</taxon>
        <taxon>Compsopogonophyceae</taxon>
        <taxon>Compsopogonales</taxon>
        <taxon>Compsopogonaceae</taxon>
        <taxon>Compsopogon</taxon>
    </lineage>
</organism>
<evidence type="ECO:0000313" key="1">
    <source>
        <dbReference type="EMBL" id="CAD9232294.1"/>
    </source>
</evidence>
<sequence length="168" mass="19149">MDPSERIRSLRSEQARQWLLQLDTTNWIVTDQAMGAAVGREVTYFAAGDSDQRIFVPLLFPNNHYILGLVRACQDSSIVDLALPSLTNFRKLDWNLRMLGGSRVLAISPASVLFYLELDTVMLNILDQGFWSIGWTCDGFSRYIILRKALQCSKNILFRLMAMWAIIS</sequence>
<accession>A0A7S1TD17</accession>